<protein>
    <recommendedName>
        <fullName evidence="3">DUF4283 domain-containing protein</fullName>
    </recommendedName>
</protein>
<evidence type="ECO:0008006" key="3">
    <source>
        <dbReference type="Google" id="ProtNLM"/>
    </source>
</evidence>
<comment type="caution">
    <text evidence="1">The sequence shown here is derived from an EMBL/GenBank/DDBJ whole genome shotgun (WGS) entry which is preliminary data.</text>
</comment>
<dbReference type="PANTHER" id="PTHR31286">
    <property type="entry name" value="GLYCINE-RICH CELL WALL STRUCTURAL PROTEIN 1.8-LIKE"/>
    <property type="match status" value="1"/>
</dbReference>
<dbReference type="AlphaFoldDB" id="A0AAN8SWC3"/>
<evidence type="ECO:0000313" key="2">
    <source>
        <dbReference type="Proteomes" id="UP001371456"/>
    </source>
</evidence>
<dbReference type="Proteomes" id="UP001371456">
    <property type="component" value="Unassembled WGS sequence"/>
</dbReference>
<gene>
    <name evidence="1" type="ORF">RDI58_029211</name>
</gene>
<evidence type="ECO:0000313" key="1">
    <source>
        <dbReference type="EMBL" id="KAK6773972.1"/>
    </source>
</evidence>
<keyword evidence="2" id="KW-1185">Reference proteome</keyword>
<dbReference type="PANTHER" id="PTHR31286:SF180">
    <property type="entry name" value="OS10G0362600 PROTEIN"/>
    <property type="match status" value="1"/>
</dbReference>
<sequence>MAMEENNASSLKDEFQLWKAPGNDTSEQIPIWVKFPSLPVGYWSVQALSKVASAIGIPLYTNGFTTNAEKISYARVLIEVDISKN</sequence>
<accession>A0AAN8SWC3</accession>
<dbReference type="EMBL" id="JBANQN010000012">
    <property type="protein sequence ID" value="KAK6773972.1"/>
    <property type="molecule type" value="Genomic_DNA"/>
</dbReference>
<proteinExistence type="predicted"/>
<organism evidence="1 2">
    <name type="scientific">Solanum bulbocastanum</name>
    <name type="common">Wild potato</name>
    <dbReference type="NCBI Taxonomy" id="147425"/>
    <lineage>
        <taxon>Eukaryota</taxon>
        <taxon>Viridiplantae</taxon>
        <taxon>Streptophyta</taxon>
        <taxon>Embryophyta</taxon>
        <taxon>Tracheophyta</taxon>
        <taxon>Spermatophyta</taxon>
        <taxon>Magnoliopsida</taxon>
        <taxon>eudicotyledons</taxon>
        <taxon>Gunneridae</taxon>
        <taxon>Pentapetalae</taxon>
        <taxon>asterids</taxon>
        <taxon>lamiids</taxon>
        <taxon>Solanales</taxon>
        <taxon>Solanaceae</taxon>
        <taxon>Solanoideae</taxon>
        <taxon>Solaneae</taxon>
        <taxon>Solanum</taxon>
    </lineage>
</organism>
<name>A0AAN8SWC3_SOLBU</name>
<reference evidence="1 2" key="1">
    <citation type="submission" date="2024-02" db="EMBL/GenBank/DDBJ databases">
        <title>de novo genome assembly of Solanum bulbocastanum strain 11H21.</title>
        <authorList>
            <person name="Hosaka A.J."/>
        </authorList>
    </citation>
    <scope>NUCLEOTIDE SEQUENCE [LARGE SCALE GENOMIC DNA]</scope>
    <source>
        <tissue evidence="1">Young leaves</tissue>
    </source>
</reference>
<dbReference type="InterPro" id="IPR040256">
    <property type="entry name" value="At4g02000-like"/>
</dbReference>